<comment type="subunit">
    <text evidence="9">Component of the Sec protein translocase complex. Heterotrimer consisting of SecY, SecE and SecG subunits. The heterotrimers can form oligomers, although 1 heterotrimer is thought to be able to translocate proteins. Interacts with the ribosome. Interacts with SecDF, and other proteins may be involved. Interacts with SecA.</text>
</comment>
<dbReference type="Proteomes" id="UP000035548">
    <property type="component" value="Chromosome"/>
</dbReference>
<dbReference type="NCBIfam" id="NF005783">
    <property type="entry name" value="PRK07597.9-4"/>
    <property type="match status" value="1"/>
</dbReference>
<comment type="function">
    <text evidence="9">Essential subunit of the Sec protein translocation channel SecYEG. Clamps together the 2 halves of SecY. May contact the channel plug during translocation.</text>
</comment>
<feature type="compositionally biased region" description="Polar residues" evidence="10">
    <location>
        <begin position="1"/>
        <end position="10"/>
    </location>
</feature>
<evidence type="ECO:0000256" key="2">
    <source>
        <dbReference type="ARBA" id="ARBA00022448"/>
    </source>
</evidence>
<name>A0A0G3HAF4_9CORY</name>
<dbReference type="GO" id="GO:0005886">
    <property type="term" value="C:plasma membrane"/>
    <property type="evidence" value="ECO:0007669"/>
    <property type="project" value="UniProtKB-SubCell"/>
</dbReference>
<feature type="transmembrane region" description="Helical" evidence="9">
    <location>
        <begin position="78"/>
        <end position="99"/>
    </location>
</feature>
<dbReference type="AlphaFoldDB" id="A0A0G3HAF4"/>
<dbReference type="NCBIfam" id="TIGR00964">
    <property type="entry name" value="secE_bact"/>
    <property type="match status" value="1"/>
</dbReference>
<dbReference type="InterPro" id="IPR038379">
    <property type="entry name" value="SecE_sf"/>
</dbReference>
<dbReference type="PATRIC" id="fig|1072256.5.peg.280"/>
<dbReference type="EMBL" id="CP011546">
    <property type="protein sequence ID" value="AKK10309.1"/>
    <property type="molecule type" value="Genomic_DNA"/>
</dbReference>
<comment type="similarity">
    <text evidence="9">Belongs to the SecE/SEC61-gamma family.</text>
</comment>
<sequence>MTDQTPQTKATGRHSREESRPAGKRQLSGSSTVSASDVKAKAAASTTNSDSYGGGVGAFVPEVVSEMRKVIWPTGREMVTYTLVVFSFLIFMTALVWGVDQLANMGITAVLAP</sequence>
<keyword evidence="7 9" id="KW-0811">Translocation</keyword>
<dbReference type="HAMAP" id="MF_00422">
    <property type="entry name" value="SecE"/>
    <property type="match status" value="1"/>
</dbReference>
<gene>
    <name evidence="9" type="primary">secE</name>
    <name evidence="11" type="ORF">CUTER_01465</name>
</gene>
<evidence type="ECO:0000256" key="5">
    <source>
        <dbReference type="ARBA" id="ARBA00022927"/>
    </source>
</evidence>
<keyword evidence="6 9" id="KW-1133">Transmembrane helix</keyword>
<reference evidence="12" key="2">
    <citation type="submission" date="2015-05" db="EMBL/GenBank/DDBJ databases">
        <title>Complete genome sequence of Corynebacterium uterequi DSM 45634, isolated from the uterus of a maiden mare.</title>
        <authorList>
            <person name="Ruckert C."/>
            <person name="Albersmeier A."/>
            <person name="Winkler A."/>
            <person name="Tauch A."/>
        </authorList>
    </citation>
    <scope>NUCLEOTIDE SEQUENCE [LARGE SCALE GENOMIC DNA]</scope>
    <source>
        <strain evidence="12">DSM 45634</strain>
    </source>
</reference>
<dbReference type="InterPro" id="IPR005807">
    <property type="entry name" value="SecE_bac"/>
</dbReference>
<keyword evidence="8 9" id="KW-0472">Membrane</keyword>
<evidence type="ECO:0000256" key="10">
    <source>
        <dbReference type="SAM" id="MobiDB-lite"/>
    </source>
</evidence>
<dbReference type="KEGG" id="cut:CUTER_01465"/>
<evidence type="ECO:0000313" key="12">
    <source>
        <dbReference type="Proteomes" id="UP000035548"/>
    </source>
</evidence>
<keyword evidence="2 9" id="KW-0813">Transport</keyword>
<dbReference type="Gene3D" id="1.20.5.1030">
    <property type="entry name" value="Preprotein translocase secy subunit"/>
    <property type="match status" value="1"/>
</dbReference>
<dbReference type="RefSeq" id="WP_047258927.1">
    <property type="nucleotide sequence ID" value="NZ_CP011546.1"/>
</dbReference>
<keyword evidence="12" id="KW-1185">Reference proteome</keyword>
<dbReference type="STRING" id="1072256.CUTER_01465"/>
<dbReference type="GO" id="GO:0006605">
    <property type="term" value="P:protein targeting"/>
    <property type="evidence" value="ECO:0007669"/>
    <property type="project" value="UniProtKB-UniRule"/>
</dbReference>
<evidence type="ECO:0000256" key="1">
    <source>
        <dbReference type="ARBA" id="ARBA00004370"/>
    </source>
</evidence>
<dbReference type="GO" id="GO:0009306">
    <property type="term" value="P:protein secretion"/>
    <property type="evidence" value="ECO:0007669"/>
    <property type="project" value="UniProtKB-UniRule"/>
</dbReference>
<reference evidence="11 12" key="1">
    <citation type="journal article" date="2015" name="Genome Announc.">
        <title>Virulence Factor Genes Detected in the Complete Genome Sequence of Corynebacterium uterequi DSM 45634, Isolated from the Uterus of a Maiden Mare.</title>
        <authorList>
            <person name="Ruckert C."/>
            <person name="Kriete M."/>
            <person name="Jaenicke S."/>
            <person name="Winkler A."/>
            <person name="Tauch A."/>
        </authorList>
    </citation>
    <scope>NUCLEOTIDE SEQUENCE [LARGE SCALE GENOMIC DNA]</scope>
    <source>
        <strain evidence="11 12">DSM 45634</strain>
    </source>
</reference>
<accession>A0A0G3HAF4</accession>
<dbReference type="Pfam" id="PF00584">
    <property type="entry name" value="SecE"/>
    <property type="match status" value="1"/>
</dbReference>
<evidence type="ECO:0000256" key="8">
    <source>
        <dbReference type="ARBA" id="ARBA00023136"/>
    </source>
</evidence>
<proteinExistence type="inferred from homology"/>
<dbReference type="PANTHER" id="PTHR33910:SF1">
    <property type="entry name" value="PROTEIN TRANSLOCASE SUBUNIT SECE"/>
    <property type="match status" value="1"/>
</dbReference>
<dbReference type="PANTHER" id="PTHR33910">
    <property type="entry name" value="PROTEIN TRANSLOCASE SUBUNIT SECE"/>
    <property type="match status" value="1"/>
</dbReference>
<evidence type="ECO:0000256" key="6">
    <source>
        <dbReference type="ARBA" id="ARBA00022989"/>
    </source>
</evidence>
<dbReference type="GO" id="GO:0065002">
    <property type="term" value="P:intracellular protein transmembrane transport"/>
    <property type="evidence" value="ECO:0007669"/>
    <property type="project" value="UniProtKB-UniRule"/>
</dbReference>
<evidence type="ECO:0000256" key="4">
    <source>
        <dbReference type="ARBA" id="ARBA00022692"/>
    </source>
</evidence>
<protein>
    <recommendedName>
        <fullName evidence="9">Protein translocase subunit SecE</fullName>
    </recommendedName>
</protein>
<comment type="subcellular location">
    <subcellularLocation>
        <location evidence="9">Cell membrane</location>
        <topology evidence="9">Single-pass membrane protein</topology>
    </subcellularLocation>
    <subcellularLocation>
        <location evidence="1">Membrane</location>
    </subcellularLocation>
</comment>
<dbReference type="InterPro" id="IPR001901">
    <property type="entry name" value="Translocase_SecE/Sec61-g"/>
</dbReference>
<dbReference type="PRINTS" id="PR01650">
    <property type="entry name" value="SECETRNLCASE"/>
</dbReference>
<evidence type="ECO:0000256" key="3">
    <source>
        <dbReference type="ARBA" id="ARBA00022475"/>
    </source>
</evidence>
<keyword evidence="4 9" id="KW-0812">Transmembrane</keyword>
<feature type="region of interest" description="Disordered" evidence="10">
    <location>
        <begin position="1"/>
        <end position="56"/>
    </location>
</feature>
<evidence type="ECO:0000313" key="11">
    <source>
        <dbReference type="EMBL" id="AKK10309.1"/>
    </source>
</evidence>
<keyword evidence="3 9" id="KW-1003">Cell membrane</keyword>
<evidence type="ECO:0000256" key="9">
    <source>
        <dbReference type="HAMAP-Rule" id="MF_00422"/>
    </source>
</evidence>
<dbReference type="GO" id="GO:0043952">
    <property type="term" value="P:protein transport by the Sec complex"/>
    <property type="evidence" value="ECO:0007669"/>
    <property type="project" value="UniProtKB-UniRule"/>
</dbReference>
<dbReference type="GO" id="GO:0008320">
    <property type="term" value="F:protein transmembrane transporter activity"/>
    <property type="evidence" value="ECO:0007669"/>
    <property type="project" value="UniProtKB-UniRule"/>
</dbReference>
<keyword evidence="5 9" id="KW-0653">Protein transport</keyword>
<evidence type="ECO:0000256" key="7">
    <source>
        <dbReference type="ARBA" id="ARBA00023010"/>
    </source>
</evidence>
<organism evidence="11 12">
    <name type="scientific">Corynebacterium uterequi</name>
    <dbReference type="NCBI Taxonomy" id="1072256"/>
    <lineage>
        <taxon>Bacteria</taxon>
        <taxon>Bacillati</taxon>
        <taxon>Actinomycetota</taxon>
        <taxon>Actinomycetes</taxon>
        <taxon>Mycobacteriales</taxon>
        <taxon>Corynebacteriaceae</taxon>
        <taxon>Corynebacterium</taxon>
    </lineage>
</organism>
<feature type="compositionally biased region" description="Low complexity" evidence="10">
    <location>
        <begin position="30"/>
        <end position="47"/>
    </location>
</feature>